<accession>A0A645EI61</accession>
<comment type="caution">
    <text evidence="1">The sequence shown here is derived from an EMBL/GenBank/DDBJ whole genome shotgun (WGS) entry which is preliminary data.</text>
</comment>
<reference evidence="1" key="1">
    <citation type="submission" date="2019-08" db="EMBL/GenBank/DDBJ databases">
        <authorList>
            <person name="Kucharzyk K."/>
            <person name="Murdoch R.W."/>
            <person name="Higgins S."/>
            <person name="Loffler F."/>
        </authorList>
    </citation>
    <scope>NUCLEOTIDE SEQUENCE</scope>
</reference>
<name>A0A645EI61_9ZZZZ</name>
<dbReference type="EMBL" id="VSSQ01047685">
    <property type="protein sequence ID" value="MPN01688.1"/>
    <property type="molecule type" value="Genomic_DNA"/>
</dbReference>
<dbReference type="AlphaFoldDB" id="A0A645EI61"/>
<evidence type="ECO:0000313" key="1">
    <source>
        <dbReference type="EMBL" id="MPN01688.1"/>
    </source>
</evidence>
<sequence length="226" mass="24713">MLDMLAHLVDIEWVARITHHGLGLVGGLELAFAVDGKTCGRLLRHQPVRHGGLRTGLRVQQRHRKAWQAFDQQSHDLVGTTLRTGIEHQRARLRIDPDPHAALLGEGHGQQIQPGLVLEVALFLLAGLAAFGLFDVLGLLVDLAIEHAGRQHLGLGHEAHHPLACHGFDQRAVLLAARRHPAYGALLCGAALFKHRLLQCILQRLQIALPALGNAVNDHALKHQDS</sequence>
<organism evidence="1">
    <name type="scientific">bioreactor metagenome</name>
    <dbReference type="NCBI Taxonomy" id="1076179"/>
    <lineage>
        <taxon>unclassified sequences</taxon>
        <taxon>metagenomes</taxon>
        <taxon>ecological metagenomes</taxon>
    </lineage>
</organism>
<protein>
    <submittedName>
        <fullName evidence="1">Uncharacterized protein</fullName>
    </submittedName>
</protein>
<gene>
    <name evidence="1" type="ORF">SDC9_148899</name>
</gene>
<proteinExistence type="predicted"/>